<dbReference type="InterPro" id="IPR002347">
    <property type="entry name" value="SDR_fam"/>
</dbReference>
<evidence type="ECO:0000259" key="4">
    <source>
        <dbReference type="SMART" id="SM00822"/>
    </source>
</evidence>
<keyword evidence="6" id="KW-1185">Reference proteome</keyword>
<evidence type="ECO:0000256" key="2">
    <source>
        <dbReference type="ARBA" id="ARBA00023002"/>
    </source>
</evidence>
<accession>A0A561QAZ0</accession>
<evidence type="ECO:0000313" key="6">
    <source>
        <dbReference type="Proteomes" id="UP000320653"/>
    </source>
</evidence>
<dbReference type="OrthoDB" id="9793825at2"/>
<dbReference type="Proteomes" id="UP000320653">
    <property type="component" value="Unassembled WGS sequence"/>
</dbReference>
<dbReference type="InterPro" id="IPR057326">
    <property type="entry name" value="KR_dom"/>
</dbReference>
<dbReference type="PRINTS" id="PR00080">
    <property type="entry name" value="SDRFAMILY"/>
</dbReference>
<comment type="similarity">
    <text evidence="1 3">Belongs to the short-chain dehydrogenases/reductases (SDR) family.</text>
</comment>
<comment type="caution">
    <text evidence="5">The sequence shown here is derived from an EMBL/GenBank/DDBJ whole genome shotgun (WGS) entry which is preliminary data.</text>
</comment>
<dbReference type="Pfam" id="PF00106">
    <property type="entry name" value="adh_short"/>
    <property type="match status" value="1"/>
</dbReference>
<dbReference type="PRINTS" id="PR00081">
    <property type="entry name" value="GDHRDH"/>
</dbReference>
<dbReference type="PANTHER" id="PTHR43976">
    <property type="entry name" value="SHORT CHAIN DEHYDROGENASE"/>
    <property type="match status" value="1"/>
</dbReference>
<evidence type="ECO:0000313" key="5">
    <source>
        <dbReference type="EMBL" id="TWF47538.1"/>
    </source>
</evidence>
<protein>
    <submittedName>
        <fullName evidence="5">Short-subunit dehydrogenase</fullName>
    </submittedName>
</protein>
<evidence type="ECO:0000256" key="1">
    <source>
        <dbReference type="ARBA" id="ARBA00006484"/>
    </source>
</evidence>
<dbReference type="InterPro" id="IPR020904">
    <property type="entry name" value="Sc_DH/Rdtase_CS"/>
</dbReference>
<sequence>MANWFITGVSRGLGLALAEAVLDAGDSVIGTTRSGGTPETLRGRAIEIHALDMVDVDRTKEVVEKVFSEGTRVDFLVNNAGYGLLGSVESSTDAELEHLFDVDVFAPIRIVRTALPYLRAQGASHIVNITSVAGRAPGVGTALYASAKHALEGFSVALAAEVKHLGIGVTAIAPGQFRTDFLSTGSARFSATADDAYRLTVGAALDTLGKANHQQLGDPKAAARVILDTLKSDNPPLQLVLGSDALRRIRGRIKETLGELEAWEAVSIKTDYVQ</sequence>
<dbReference type="Gene3D" id="3.40.50.720">
    <property type="entry name" value="NAD(P)-binding Rossmann-like Domain"/>
    <property type="match status" value="1"/>
</dbReference>
<dbReference type="RefSeq" id="WP_145642333.1">
    <property type="nucleotide sequence ID" value="NZ_VIWP01000011.1"/>
</dbReference>
<dbReference type="AlphaFoldDB" id="A0A561QAZ0"/>
<proteinExistence type="inferred from homology"/>
<dbReference type="SUPFAM" id="SSF51735">
    <property type="entry name" value="NAD(P)-binding Rossmann-fold domains"/>
    <property type="match status" value="1"/>
</dbReference>
<feature type="domain" description="Ketoreductase" evidence="4">
    <location>
        <begin position="2"/>
        <end position="175"/>
    </location>
</feature>
<keyword evidence="2" id="KW-0560">Oxidoreductase</keyword>
<reference evidence="5 6" key="1">
    <citation type="submission" date="2019-06" db="EMBL/GenBank/DDBJ databases">
        <title>Sorghum-associated microbial communities from plants grown in Nebraska, USA.</title>
        <authorList>
            <person name="Schachtman D."/>
        </authorList>
    </citation>
    <scope>NUCLEOTIDE SEQUENCE [LARGE SCALE GENOMIC DNA]</scope>
    <source>
        <strain evidence="5 6">1225</strain>
    </source>
</reference>
<gene>
    <name evidence="5" type="ORF">FHW37_11141</name>
</gene>
<dbReference type="GO" id="GO:0016491">
    <property type="term" value="F:oxidoreductase activity"/>
    <property type="evidence" value="ECO:0007669"/>
    <property type="project" value="UniProtKB-KW"/>
</dbReference>
<name>A0A561QAZ0_9HYPH</name>
<dbReference type="InterPro" id="IPR051911">
    <property type="entry name" value="SDR_oxidoreductase"/>
</dbReference>
<evidence type="ECO:0000256" key="3">
    <source>
        <dbReference type="RuleBase" id="RU000363"/>
    </source>
</evidence>
<dbReference type="PROSITE" id="PS00061">
    <property type="entry name" value="ADH_SHORT"/>
    <property type="match status" value="1"/>
</dbReference>
<dbReference type="InterPro" id="IPR036291">
    <property type="entry name" value="NAD(P)-bd_dom_sf"/>
</dbReference>
<dbReference type="CDD" id="cd05374">
    <property type="entry name" value="17beta-HSD-like_SDR_c"/>
    <property type="match status" value="1"/>
</dbReference>
<dbReference type="EMBL" id="VIWP01000011">
    <property type="protein sequence ID" value="TWF47538.1"/>
    <property type="molecule type" value="Genomic_DNA"/>
</dbReference>
<dbReference type="PANTHER" id="PTHR43976:SF16">
    <property type="entry name" value="SHORT-CHAIN DEHYDROGENASE_REDUCTASE FAMILY PROTEIN"/>
    <property type="match status" value="1"/>
</dbReference>
<dbReference type="SMART" id="SM00822">
    <property type="entry name" value="PKS_KR"/>
    <property type="match status" value="1"/>
</dbReference>
<organism evidence="5 6">
    <name type="scientific">Neorhizobium alkalisoli</name>
    <dbReference type="NCBI Taxonomy" id="528178"/>
    <lineage>
        <taxon>Bacteria</taxon>
        <taxon>Pseudomonadati</taxon>
        <taxon>Pseudomonadota</taxon>
        <taxon>Alphaproteobacteria</taxon>
        <taxon>Hyphomicrobiales</taxon>
        <taxon>Rhizobiaceae</taxon>
        <taxon>Rhizobium/Agrobacterium group</taxon>
        <taxon>Neorhizobium</taxon>
    </lineage>
</organism>